<dbReference type="AlphaFoldDB" id="A0A0U1M6V6"/>
<evidence type="ECO:0000256" key="1">
    <source>
        <dbReference type="SAM" id="SignalP"/>
    </source>
</evidence>
<gene>
    <name evidence="2" type="ORF">PISL3812_08411</name>
</gene>
<sequence length="92" mass="10490">MYSSTIKAVLLGLLATTALAAPTQHVTHEIAEKRAEINEDMYIVLDTPEKREDAYIVLDTPEKREDAYIVLDTPEKREDAYIVLDTPEKREN</sequence>
<feature type="signal peptide" evidence="1">
    <location>
        <begin position="1"/>
        <end position="20"/>
    </location>
</feature>
<feature type="chain" id="PRO_5006711633" evidence="1">
    <location>
        <begin position="21"/>
        <end position="92"/>
    </location>
</feature>
<dbReference type="EMBL" id="CVMT01000009">
    <property type="protein sequence ID" value="CRG91363.1"/>
    <property type="molecule type" value="Genomic_DNA"/>
</dbReference>
<protein>
    <submittedName>
        <fullName evidence="2">Uncharacterized protein</fullName>
    </submittedName>
</protein>
<keyword evidence="3" id="KW-1185">Reference proteome</keyword>
<accession>A0A0U1M6V6</accession>
<dbReference type="Proteomes" id="UP000054383">
    <property type="component" value="Unassembled WGS sequence"/>
</dbReference>
<name>A0A0U1M6V6_TALIS</name>
<reference evidence="2 3" key="1">
    <citation type="submission" date="2015-04" db="EMBL/GenBank/DDBJ databases">
        <authorList>
            <person name="Syromyatnikov M.Y."/>
            <person name="Popov V.N."/>
        </authorList>
    </citation>
    <scope>NUCLEOTIDE SEQUENCE [LARGE SCALE GENOMIC DNA]</scope>
    <source>
        <strain evidence="2">WF-38-12</strain>
    </source>
</reference>
<evidence type="ECO:0000313" key="3">
    <source>
        <dbReference type="Proteomes" id="UP000054383"/>
    </source>
</evidence>
<proteinExistence type="predicted"/>
<organism evidence="2 3">
    <name type="scientific">Talaromyces islandicus</name>
    <name type="common">Penicillium islandicum</name>
    <dbReference type="NCBI Taxonomy" id="28573"/>
    <lineage>
        <taxon>Eukaryota</taxon>
        <taxon>Fungi</taxon>
        <taxon>Dikarya</taxon>
        <taxon>Ascomycota</taxon>
        <taxon>Pezizomycotina</taxon>
        <taxon>Eurotiomycetes</taxon>
        <taxon>Eurotiomycetidae</taxon>
        <taxon>Eurotiales</taxon>
        <taxon>Trichocomaceae</taxon>
        <taxon>Talaromyces</taxon>
        <taxon>Talaromyces sect. Islandici</taxon>
    </lineage>
</organism>
<keyword evidence="1" id="KW-0732">Signal</keyword>
<evidence type="ECO:0000313" key="2">
    <source>
        <dbReference type="EMBL" id="CRG91363.1"/>
    </source>
</evidence>